<evidence type="ECO:0000256" key="3">
    <source>
        <dbReference type="ARBA" id="ARBA00011484"/>
    </source>
</evidence>
<dbReference type="CDD" id="cd06849">
    <property type="entry name" value="lipoyl_domain"/>
    <property type="match status" value="1"/>
</dbReference>
<dbReference type="PROSITE" id="PS00189">
    <property type="entry name" value="LIPOYL"/>
    <property type="match status" value="1"/>
</dbReference>
<keyword evidence="4 7" id="KW-0808">Transferase</keyword>
<dbReference type="PROSITE" id="PS50968">
    <property type="entry name" value="BIOTINYL_LIPOYL"/>
    <property type="match status" value="1"/>
</dbReference>
<evidence type="ECO:0000256" key="1">
    <source>
        <dbReference type="ARBA" id="ARBA00001938"/>
    </source>
</evidence>
<evidence type="ECO:0000313" key="11">
    <source>
        <dbReference type="EMBL" id="TKD08399.1"/>
    </source>
</evidence>
<dbReference type="Proteomes" id="UP000309215">
    <property type="component" value="Unassembled WGS sequence"/>
</dbReference>
<dbReference type="AlphaFoldDB" id="A0A4U1JCN7"/>
<evidence type="ECO:0000256" key="6">
    <source>
        <dbReference type="ARBA" id="ARBA00023315"/>
    </source>
</evidence>
<keyword evidence="12" id="KW-1185">Reference proteome</keyword>
<evidence type="ECO:0000313" key="12">
    <source>
        <dbReference type="Proteomes" id="UP000309215"/>
    </source>
</evidence>
<dbReference type="InterPro" id="IPR001078">
    <property type="entry name" value="2-oxoacid_DH_actylTfrase"/>
</dbReference>
<evidence type="ECO:0000256" key="7">
    <source>
        <dbReference type="RuleBase" id="RU003423"/>
    </source>
</evidence>
<dbReference type="PANTHER" id="PTHR43178">
    <property type="entry name" value="DIHYDROLIPOAMIDE ACETYLTRANSFERASE COMPONENT OF PYRUVATE DEHYDROGENASE COMPLEX"/>
    <property type="match status" value="1"/>
</dbReference>
<dbReference type="GO" id="GO:0016407">
    <property type="term" value="F:acetyltransferase activity"/>
    <property type="evidence" value="ECO:0007669"/>
    <property type="project" value="TreeGrafter"/>
</dbReference>
<dbReference type="Pfam" id="PF02817">
    <property type="entry name" value="E3_binding"/>
    <property type="match status" value="1"/>
</dbReference>
<feature type="region of interest" description="Disordered" evidence="8">
    <location>
        <begin position="85"/>
        <end position="137"/>
    </location>
</feature>
<dbReference type="EMBL" id="SSMQ01000014">
    <property type="protein sequence ID" value="TKD08399.1"/>
    <property type="molecule type" value="Genomic_DNA"/>
</dbReference>
<accession>A0A4U1JCN7</accession>
<comment type="caution">
    <text evidence="11">The sequence shown here is derived from an EMBL/GenBank/DDBJ whole genome shotgun (WGS) entry which is preliminary data.</text>
</comment>
<dbReference type="Gene3D" id="4.10.320.10">
    <property type="entry name" value="E3-binding domain"/>
    <property type="match status" value="1"/>
</dbReference>
<dbReference type="SUPFAM" id="SSF47005">
    <property type="entry name" value="Peripheral subunit-binding domain of 2-oxo acid dehydrogenase complex"/>
    <property type="match status" value="1"/>
</dbReference>
<keyword evidence="6 7" id="KW-0012">Acyltransferase</keyword>
<evidence type="ECO:0000256" key="2">
    <source>
        <dbReference type="ARBA" id="ARBA00007317"/>
    </source>
</evidence>
<evidence type="ECO:0000256" key="8">
    <source>
        <dbReference type="SAM" id="MobiDB-lite"/>
    </source>
</evidence>
<proteinExistence type="inferred from homology"/>
<evidence type="ECO:0000256" key="4">
    <source>
        <dbReference type="ARBA" id="ARBA00022679"/>
    </source>
</evidence>
<dbReference type="InterPro" id="IPR011053">
    <property type="entry name" value="Single_hybrid_motif"/>
</dbReference>
<dbReference type="InterPro" id="IPR004167">
    <property type="entry name" value="PSBD"/>
</dbReference>
<keyword evidence="5 7" id="KW-0450">Lipoyl</keyword>
<evidence type="ECO:0000259" key="10">
    <source>
        <dbReference type="PROSITE" id="PS51826"/>
    </source>
</evidence>
<dbReference type="Gene3D" id="3.30.559.10">
    <property type="entry name" value="Chloramphenicol acetyltransferase-like domain"/>
    <property type="match status" value="1"/>
</dbReference>
<evidence type="ECO:0000259" key="9">
    <source>
        <dbReference type="PROSITE" id="PS50968"/>
    </source>
</evidence>
<dbReference type="RefSeq" id="WP_136929859.1">
    <property type="nucleotide sequence ID" value="NZ_SSMQ01000014.1"/>
</dbReference>
<dbReference type="Pfam" id="PF00198">
    <property type="entry name" value="2-oxoacid_dh"/>
    <property type="match status" value="1"/>
</dbReference>
<sequence>MIDVVMPQLGESVAEGTVTKWLVREGDFVAREQPLLEVATDKADTEVPAPSAGRVESIVAAVGAVVPKGGLLCRLDETATAGADVVRPAIPPAPAEPQAPKETKAESTAQPLGSPSTRKLAREEGVDLSQVQGTGEHGRITHDDVRRVAHAAPAPAAFAVPPPPAAHVPAQPIMAAPELAQLVQSGGGFVPPIPGVGYGAYKVPPYTPRPGDEVIPFSRRRRITADHMAYSKITSPHVVTVAEVDLQATTKLRDQHKDRFKKEGVPLTFLAFICAATVRALREHPHLNARVLDNSFVVLKEINLGVAVETPGGLLVPSIKHADQLSLRGVAAQIDELATRARAGKTTADDLAGTTFTVSNPGLKGNLFGGAIISQPNVGILRMGEIKKRPVVVTRDGEDVIAIHPVMYMALSYDHRIVDGVLANSFLWRVADLLSRGEFEVG</sequence>
<comment type="similarity">
    <text evidence="2 7">Belongs to the 2-oxoacid dehydrogenase family.</text>
</comment>
<comment type="cofactor">
    <cofactor evidence="1 7">
        <name>(R)-lipoate</name>
        <dbReference type="ChEBI" id="CHEBI:83088"/>
    </cofactor>
</comment>
<dbReference type="SUPFAM" id="SSF52777">
    <property type="entry name" value="CoA-dependent acyltransferases"/>
    <property type="match status" value="1"/>
</dbReference>
<dbReference type="GO" id="GO:0031405">
    <property type="term" value="F:lipoic acid binding"/>
    <property type="evidence" value="ECO:0007669"/>
    <property type="project" value="TreeGrafter"/>
</dbReference>
<dbReference type="InterPro" id="IPR036625">
    <property type="entry name" value="E3-bd_dom_sf"/>
</dbReference>
<feature type="compositionally biased region" description="Polar residues" evidence="8">
    <location>
        <begin position="106"/>
        <end position="117"/>
    </location>
</feature>
<evidence type="ECO:0000256" key="5">
    <source>
        <dbReference type="ARBA" id="ARBA00022823"/>
    </source>
</evidence>
<dbReference type="Pfam" id="PF00364">
    <property type="entry name" value="Biotin_lipoyl"/>
    <property type="match status" value="1"/>
</dbReference>
<dbReference type="GO" id="GO:0005737">
    <property type="term" value="C:cytoplasm"/>
    <property type="evidence" value="ECO:0007669"/>
    <property type="project" value="TreeGrafter"/>
</dbReference>
<dbReference type="EC" id="2.3.1.-" evidence="7"/>
<dbReference type="SUPFAM" id="SSF51230">
    <property type="entry name" value="Single hybrid motif"/>
    <property type="match status" value="1"/>
</dbReference>
<dbReference type="OrthoDB" id="9805770at2"/>
<protein>
    <recommendedName>
        <fullName evidence="7">Dihydrolipoamide acetyltransferase component of pyruvate dehydrogenase complex</fullName>
        <ecNumber evidence="7">2.3.1.-</ecNumber>
    </recommendedName>
</protein>
<organism evidence="11 12">
    <name type="scientific">Polyangium fumosum</name>
    <dbReference type="NCBI Taxonomy" id="889272"/>
    <lineage>
        <taxon>Bacteria</taxon>
        <taxon>Pseudomonadati</taxon>
        <taxon>Myxococcota</taxon>
        <taxon>Polyangia</taxon>
        <taxon>Polyangiales</taxon>
        <taxon>Polyangiaceae</taxon>
        <taxon>Polyangium</taxon>
    </lineage>
</organism>
<feature type="domain" description="Lipoyl-binding" evidence="9">
    <location>
        <begin position="1"/>
        <end position="76"/>
    </location>
</feature>
<name>A0A4U1JCN7_9BACT</name>
<dbReference type="InterPro" id="IPR023213">
    <property type="entry name" value="CAT-like_dom_sf"/>
</dbReference>
<reference evidence="11 12" key="1">
    <citation type="submission" date="2019-04" db="EMBL/GenBank/DDBJ databases">
        <authorList>
            <person name="Li Y."/>
            <person name="Wang J."/>
        </authorList>
    </citation>
    <scope>NUCLEOTIDE SEQUENCE [LARGE SCALE GENOMIC DNA]</scope>
    <source>
        <strain evidence="11 12">DSM 14668</strain>
    </source>
</reference>
<dbReference type="InterPro" id="IPR050743">
    <property type="entry name" value="2-oxoacid_DH_E2_comp"/>
</dbReference>
<feature type="domain" description="Peripheral subunit-binding (PSBD)" evidence="10">
    <location>
        <begin position="112"/>
        <end position="149"/>
    </location>
</feature>
<dbReference type="PANTHER" id="PTHR43178:SF5">
    <property type="entry name" value="LIPOAMIDE ACYLTRANSFERASE COMPONENT OF BRANCHED-CHAIN ALPHA-KETO ACID DEHYDROGENASE COMPLEX, MITOCHONDRIAL"/>
    <property type="match status" value="1"/>
</dbReference>
<dbReference type="InterPro" id="IPR000089">
    <property type="entry name" value="Biotin_lipoyl"/>
</dbReference>
<gene>
    <name evidence="11" type="ORF">E8A74_15885</name>
</gene>
<dbReference type="InterPro" id="IPR003016">
    <property type="entry name" value="2-oxoA_DH_lipoyl-BS"/>
</dbReference>
<comment type="subunit">
    <text evidence="3">Forms a 24-polypeptide structural core with octahedral symmetry.</text>
</comment>
<dbReference type="PROSITE" id="PS51826">
    <property type="entry name" value="PSBD"/>
    <property type="match status" value="1"/>
</dbReference>
<dbReference type="Gene3D" id="2.40.50.100">
    <property type="match status" value="1"/>
</dbReference>